<evidence type="ECO:0000256" key="11">
    <source>
        <dbReference type="ARBA" id="ARBA00023239"/>
    </source>
</evidence>
<dbReference type="Proteomes" id="UP000636800">
    <property type="component" value="Chromosome 3"/>
</dbReference>
<evidence type="ECO:0000256" key="5">
    <source>
        <dbReference type="ARBA" id="ARBA00011881"/>
    </source>
</evidence>
<evidence type="ECO:0000313" key="16">
    <source>
        <dbReference type="EMBL" id="KAG0489408.1"/>
    </source>
</evidence>
<evidence type="ECO:0000256" key="14">
    <source>
        <dbReference type="PROSITE-ProRule" id="PRU10111"/>
    </source>
</evidence>
<evidence type="ECO:0000256" key="4">
    <source>
        <dbReference type="ARBA" id="ARBA00008346"/>
    </source>
</evidence>
<sequence>MSRSTLERHASLDAQLRLLAPRKLSEDDKLVEYDALLLDRFLDILQELHGEDIRETVQECYELSAEYEGKHNEKKLEELGSVLTSLDPGDLIVVAKSFSHMLNLANLAEEVQIAHRRRIKLKKGDFVDENSATTESDIEETLKRLVHDLKKSPEEVFDALKNQTVDLVLTAHPTQSVRRSLLQKHARIRNCLAQLYAKDITPDDKQELDEALQREVQAAFRTDEIRRTPPTPQDEMRAGMSYFHETIWKGVPKFLRRVDTALKNIGINERVPYNAPLIQFSSWMGGDRDGNPRVTPEVTRDVCLLARMMAANLYFSQIEDLMFELSMWRCSDELRIRADELHRSSKRDAKHFIEFWKQVPPNEPYRVVLADVRDKLYNTRERSRHLLSSGYSDVPEESTMTNVEQLLQPLELCYRSLCSCGDRPIADGSLLDFMRQISTFGLSLVRLDIRQESDRHTDVIDAITTHLGIGSYRNWSEEQRQEWLLSELSGKRPLFGPDLPKTEEISDVLDTFHVIAELPPDNFGAYIISMATAPSDVLAVELLQRECHVRQPLRVVPLFEKLADLEAAPAALARLFSIEWYRNRIDGKQEVMIGYSDSGKDAGRLSAAWQLYKAQEDLIKVAKKYGVKLTMFHGRGGTVGRGGGPTHLAILSQPPDTIHGSLRVTVQGEVIEQSFGEEHLCFRTLQRFTAATLEHGMHPPISPKPEWRTLLDEMAVVATNEYRSIVFQEPRFVEYFRLATPELEYGRMNIGSRPSKRKPSGGIESLRAIPWIFAWTQTRFHLPVWLGFGTAFKHVVQKDIKNLRILQEMYNEWPFFRVTIDLVEMVFAKGNPGIASLYDKLLVSEDLWSFGERLRANYQETKDLLLQVAGHKDLLEGDPYLKQRLRLRDSYITTLNVCQAYTLKRIRDPNFHVKVRPHISKEIPDASKPAAELVKLNPTSEYAPGWRTPHPYHEGYCCWNTKHGLTIQVLRSSTGQLTIYFS</sequence>
<feature type="active site" evidence="15">
    <location>
        <position position="600"/>
    </location>
</feature>
<dbReference type="InterPro" id="IPR021135">
    <property type="entry name" value="PEP_COase"/>
</dbReference>
<dbReference type="PANTHER" id="PTHR30523:SF33">
    <property type="entry name" value="PHOSPHOENOLPYRUVATE CARBOXYLASE 3"/>
    <property type="match status" value="1"/>
</dbReference>
<comment type="subcellular location">
    <subcellularLocation>
        <location evidence="3">Cytoplasm</location>
    </subcellularLocation>
</comment>
<dbReference type="OrthoDB" id="431068at2759"/>
<dbReference type="GO" id="GO:0048366">
    <property type="term" value="P:leaf development"/>
    <property type="evidence" value="ECO:0007669"/>
    <property type="project" value="TreeGrafter"/>
</dbReference>
<dbReference type="InterPro" id="IPR033129">
    <property type="entry name" value="PEPCASE_His_AS"/>
</dbReference>
<evidence type="ECO:0000256" key="2">
    <source>
        <dbReference type="ARBA" id="ARBA00003774"/>
    </source>
</evidence>
<keyword evidence="8" id="KW-0602">Photosynthesis</keyword>
<organism evidence="16 17">
    <name type="scientific">Vanilla planifolia</name>
    <name type="common">Vanilla</name>
    <dbReference type="NCBI Taxonomy" id="51239"/>
    <lineage>
        <taxon>Eukaryota</taxon>
        <taxon>Viridiplantae</taxon>
        <taxon>Streptophyta</taxon>
        <taxon>Embryophyta</taxon>
        <taxon>Tracheophyta</taxon>
        <taxon>Spermatophyta</taxon>
        <taxon>Magnoliopsida</taxon>
        <taxon>Liliopsida</taxon>
        <taxon>Asparagales</taxon>
        <taxon>Orchidaceae</taxon>
        <taxon>Vanilloideae</taxon>
        <taxon>Vanilleae</taxon>
        <taxon>Vanilla</taxon>
    </lineage>
</organism>
<dbReference type="Pfam" id="PF00311">
    <property type="entry name" value="PEPcase"/>
    <property type="match status" value="1"/>
</dbReference>
<gene>
    <name evidence="16" type="ORF">HPP92_008219</name>
</gene>
<dbReference type="NCBIfam" id="NF000584">
    <property type="entry name" value="PRK00009.1"/>
    <property type="match status" value="1"/>
</dbReference>
<dbReference type="EMBL" id="JADCNL010000003">
    <property type="protein sequence ID" value="KAG0489408.1"/>
    <property type="molecule type" value="Genomic_DNA"/>
</dbReference>
<evidence type="ECO:0000256" key="13">
    <source>
        <dbReference type="ARBA" id="ARBA00048995"/>
    </source>
</evidence>
<dbReference type="PANTHER" id="PTHR30523">
    <property type="entry name" value="PHOSPHOENOLPYRUVATE CARBOXYLASE"/>
    <property type="match status" value="1"/>
</dbReference>
<comment type="similarity">
    <text evidence="4">Belongs to the PEPCase type 1 family.</text>
</comment>
<evidence type="ECO:0000256" key="12">
    <source>
        <dbReference type="ARBA" id="ARBA00023300"/>
    </source>
</evidence>
<evidence type="ECO:0000256" key="1">
    <source>
        <dbReference type="ARBA" id="ARBA00001946"/>
    </source>
</evidence>
<accession>A0A835RNI7</accession>
<name>A0A835RNI7_VANPL</name>
<evidence type="ECO:0000256" key="10">
    <source>
        <dbReference type="ARBA" id="ARBA00022842"/>
    </source>
</evidence>
<comment type="catalytic activity">
    <reaction evidence="13">
        <text>oxaloacetate + phosphate = phosphoenolpyruvate + hydrogencarbonate</text>
        <dbReference type="Rhea" id="RHEA:28370"/>
        <dbReference type="ChEBI" id="CHEBI:16452"/>
        <dbReference type="ChEBI" id="CHEBI:17544"/>
        <dbReference type="ChEBI" id="CHEBI:43474"/>
        <dbReference type="ChEBI" id="CHEBI:58702"/>
        <dbReference type="EC" id="4.1.1.31"/>
    </reaction>
</comment>
<dbReference type="Gene3D" id="1.20.1440.90">
    <property type="entry name" value="Phosphoenolpyruvate/pyruvate domain"/>
    <property type="match status" value="1"/>
</dbReference>
<protein>
    <recommendedName>
        <fullName evidence="6">phosphoenolpyruvate carboxylase</fullName>
        <ecNumber evidence="6">4.1.1.31</ecNumber>
    </recommendedName>
</protein>
<dbReference type="GO" id="GO:0015979">
    <property type="term" value="P:photosynthesis"/>
    <property type="evidence" value="ECO:0007669"/>
    <property type="project" value="UniProtKB-KW"/>
</dbReference>
<keyword evidence="12" id="KW-0120">Carbon dioxide fixation</keyword>
<evidence type="ECO:0000256" key="15">
    <source>
        <dbReference type="PROSITE-ProRule" id="PRU10112"/>
    </source>
</evidence>
<dbReference type="PROSITE" id="PS00781">
    <property type="entry name" value="PEPCASE_1"/>
    <property type="match status" value="1"/>
</dbReference>
<dbReference type="GO" id="GO:0009507">
    <property type="term" value="C:chloroplast"/>
    <property type="evidence" value="ECO:0007669"/>
    <property type="project" value="TreeGrafter"/>
</dbReference>
<dbReference type="GO" id="GO:0048046">
    <property type="term" value="C:apoplast"/>
    <property type="evidence" value="ECO:0007669"/>
    <property type="project" value="TreeGrafter"/>
</dbReference>
<evidence type="ECO:0000313" key="17">
    <source>
        <dbReference type="Proteomes" id="UP000636800"/>
    </source>
</evidence>
<evidence type="ECO:0000256" key="8">
    <source>
        <dbReference type="ARBA" id="ARBA00022531"/>
    </source>
</evidence>
<evidence type="ECO:0000256" key="6">
    <source>
        <dbReference type="ARBA" id="ARBA00012305"/>
    </source>
</evidence>
<dbReference type="GO" id="GO:0005829">
    <property type="term" value="C:cytosol"/>
    <property type="evidence" value="ECO:0007669"/>
    <property type="project" value="TreeGrafter"/>
</dbReference>
<dbReference type="GO" id="GO:0015977">
    <property type="term" value="P:carbon fixation"/>
    <property type="evidence" value="ECO:0007669"/>
    <property type="project" value="UniProtKB-KW"/>
</dbReference>
<keyword evidence="9" id="KW-0021">Allosteric enzyme</keyword>
<feature type="active site" evidence="14">
    <location>
        <position position="172"/>
    </location>
</feature>
<dbReference type="GO" id="GO:0008964">
    <property type="term" value="F:phosphoenolpyruvate carboxylase activity"/>
    <property type="evidence" value="ECO:0007669"/>
    <property type="project" value="UniProtKB-EC"/>
</dbReference>
<dbReference type="EC" id="4.1.1.31" evidence="6"/>
<comment type="caution">
    <text evidence="16">The sequence shown here is derived from an EMBL/GenBank/DDBJ whole genome shotgun (WGS) entry which is preliminary data.</text>
</comment>
<dbReference type="HAMAP" id="MF_00595">
    <property type="entry name" value="PEPcase_type1"/>
    <property type="match status" value="1"/>
</dbReference>
<reference evidence="16 17" key="1">
    <citation type="journal article" date="2020" name="Nat. Food">
        <title>A phased Vanilla planifolia genome enables genetic improvement of flavour and production.</title>
        <authorList>
            <person name="Hasing T."/>
            <person name="Tang H."/>
            <person name="Brym M."/>
            <person name="Khazi F."/>
            <person name="Huang T."/>
            <person name="Chambers A.H."/>
        </authorList>
    </citation>
    <scope>NUCLEOTIDE SEQUENCE [LARGE SCALE GENOMIC DNA]</scope>
    <source>
        <tissue evidence="16">Leaf</tissue>
    </source>
</reference>
<dbReference type="InterPro" id="IPR022805">
    <property type="entry name" value="PEP_COase_bac/pln-type"/>
</dbReference>
<dbReference type="PROSITE" id="PS00393">
    <property type="entry name" value="PEPCASE_2"/>
    <property type="match status" value="1"/>
</dbReference>
<keyword evidence="17" id="KW-1185">Reference proteome</keyword>
<dbReference type="InterPro" id="IPR015813">
    <property type="entry name" value="Pyrv/PenolPyrv_kinase-like_dom"/>
</dbReference>
<dbReference type="GO" id="GO:0006099">
    <property type="term" value="P:tricarboxylic acid cycle"/>
    <property type="evidence" value="ECO:0007669"/>
    <property type="project" value="InterPro"/>
</dbReference>
<dbReference type="FunFam" id="1.20.1440.90:FF:000001">
    <property type="entry name" value="Phosphoenolpyruvate carboxylase 1"/>
    <property type="match status" value="1"/>
</dbReference>
<dbReference type="AlphaFoldDB" id="A0A835RNI7"/>
<evidence type="ECO:0000256" key="3">
    <source>
        <dbReference type="ARBA" id="ARBA00004496"/>
    </source>
</evidence>
<comment type="cofactor">
    <cofactor evidence="1">
        <name>Mg(2+)</name>
        <dbReference type="ChEBI" id="CHEBI:18420"/>
    </cofactor>
</comment>
<evidence type="ECO:0000256" key="7">
    <source>
        <dbReference type="ARBA" id="ARBA00022490"/>
    </source>
</evidence>
<comment type="function">
    <text evidence="2">Through the carboxylation of phosphoenolpyruvate (PEP) it forms oxaloacetate, a four-carbon dicarboxylic acid source for the tricarboxylic acid cycle.</text>
</comment>
<keyword evidence="10" id="KW-0460">Magnesium</keyword>
<dbReference type="PRINTS" id="PR00150">
    <property type="entry name" value="PEPCARBXLASE"/>
</dbReference>
<keyword evidence="7" id="KW-0963">Cytoplasm</keyword>
<dbReference type="SUPFAM" id="SSF51621">
    <property type="entry name" value="Phosphoenolpyruvate/pyruvate domain"/>
    <property type="match status" value="1"/>
</dbReference>
<comment type="subunit">
    <text evidence="5">Homotetramer.</text>
</comment>
<proteinExistence type="inferred from homology"/>
<dbReference type="InterPro" id="IPR018129">
    <property type="entry name" value="PEP_COase_Lys_AS"/>
</dbReference>
<evidence type="ECO:0000256" key="9">
    <source>
        <dbReference type="ARBA" id="ARBA00022533"/>
    </source>
</evidence>
<keyword evidence="11" id="KW-0456">Lyase</keyword>